<dbReference type="GO" id="GO:0000956">
    <property type="term" value="P:nuclear-transcribed mRNA catabolic process"/>
    <property type="evidence" value="ECO:0007669"/>
    <property type="project" value="TreeGrafter"/>
</dbReference>
<comment type="function">
    <text evidence="2">Decapping enzyme for NAD-capped RNAs: specifically hydrolyzes the nicotinamide adenine dinucleotide (NAD) cap from a subset of RNAs by removing the entire NAD moiety from the 5'-end of an NAD-capped RNA.</text>
</comment>
<protein>
    <recommendedName>
        <fullName evidence="2">Decapping nuclease</fullName>
        <ecNumber evidence="2">3.6.1.-</ecNumber>
    </recommendedName>
</protein>
<dbReference type="GO" id="GO:0003723">
    <property type="term" value="F:RNA binding"/>
    <property type="evidence" value="ECO:0007669"/>
    <property type="project" value="UniProtKB-KW"/>
</dbReference>
<dbReference type="GO" id="GO:0034353">
    <property type="term" value="F:mRNA 5'-diphosphatase activity"/>
    <property type="evidence" value="ECO:0007669"/>
    <property type="project" value="TreeGrafter"/>
</dbReference>
<dbReference type="GO" id="GO:0046872">
    <property type="term" value="F:metal ion binding"/>
    <property type="evidence" value="ECO:0007669"/>
    <property type="project" value="UniProtKB-KW"/>
</dbReference>
<name>A0A0N5ACS0_9BILA</name>
<keyword evidence="2" id="KW-0479">Metal-binding</keyword>
<proteinExistence type="inferred from homology"/>
<evidence type="ECO:0000313" key="4">
    <source>
        <dbReference type="Proteomes" id="UP000046393"/>
    </source>
</evidence>
<dbReference type="EC" id="3.6.1.-" evidence="2"/>
<dbReference type="PANTHER" id="PTHR12395:SF9">
    <property type="entry name" value="DECAPPING AND EXORIBONUCLEASE PROTEIN"/>
    <property type="match status" value="1"/>
</dbReference>
<dbReference type="GO" id="GO:0000166">
    <property type="term" value="F:nucleotide binding"/>
    <property type="evidence" value="ECO:0007669"/>
    <property type="project" value="UniProtKB-KW"/>
</dbReference>
<dbReference type="InterPro" id="IPR013961">
    <property type="entry name" value="RAI1"/>
</dbReference>
<dbReference type="STRING" id="451379.A0A0N5ACS0"/>
<keyword evidence="2" id="KW-0694">RNA-binding</keyword>
<dbReference type="Pfam" id="PF08652">
    <property type="entry name" value="RAI1"/>
    <property type="match status" value="1"/>
</dbReference>
<accession>A0A0N5ACS0</accession>
<keyword evidence="2" id="KW-0378">Hydrolase</keyword>
<sequence length="243" mass="27991">MQQLIEPTENACCFRAALKDIPDTSVVYAKPKVVGEYSVTTERDVVIGRKNLRLLNESLVGKCNINLDLCDGYENFVKKDDVVCEALDPFLKWISASIPRNVGLKEFCDADIVCNRGLLKKVASFPYGYRDHDCFHLVAVKFRSVIFMYDFYTEKILRQLRSPKKMDDLLLYYGFHFEKLVTLPLDFEPNNVKEEPVNNCEQFFCVSRTTLETAKKKLRILLSAEVDCINSSPVSYQHYSRVL</sequence>
<dbReference type="GO" id="GO:0005634">
    <property type="term" value="C:nucleus"/>
    <property type="evidence" value="ECO:0007669"/>
    <property type="project" value="UniProtKB-SubCell"/>
</dbReference>
<dbReference type="InterPro" id="IPR039039">
    <property type="entry name" value="RAI1-like_fam"/>
</dbReference>
<evidence type="ECO:0000256" key="2">
    <source>
        <dbReference type="RuleBase" id="RU367113"/>
    </source>
</evidence>
<keyword evidence="4" id="KW-1185">Reference proteome</keyword>
<dbReference type="AlphaFoldDB" id="A0A0N5ACS0"/>
<comment type="cofactor">
    <cofactor evidence="2">
        <name>a divalent metal cation</name>
        <dbReference type="ChEBI" id="CHEBI:60240"/>
    </cofactor>
</comment>
<comment type="similarity">
    <text evidence="1 2">Belongs to the DXO/Dom3Z family.</text>
</comment>
<evidence type="ECO:0000256" key="1">
    <source>
        <dbReference type="ARBA" id="ARBA00006562"/>
    </source>
</evidence>
<dbReference type="Proteomes" id="UP000046393">
    <property type="component" value="Unplaced"/>
</dbReference>
<evidence type="ECO:0000259" key="3">
    <source>
        <dbReference type="Pfam" id="PF08652"/>
    </source>
</evidence>
<dbReference type="GO" id="GO:0005829">
    <property type="term" value="C:cytosol"/>
    <property type="evidence" value="ECO:0007669"/>
    <property type="project" value="TreeGrafter"/>
</dbReference>
<keyword evidence="2" id="KW-0540">Nuclease</keyword>
<dbReference type="PANTHER" id="PTHR12395">
    <property type="entry name" value="DOM-3 RELATED"/>
    <property type="match status" value="1"/>
</dbReference>
<comment type="subcellular location">
    <subcellularLocation>
        <location evidence="2">Nucleus</location>
    </subcellularLocation>
</comment>
<dbReference type="GO" id="GO:0004518">
    <property type="term" value="F:nuclease activity"/>
    <property type="evidence" value="ECO:0007669"/>
    <property type="project" value="UniProtKB-KW"/>
</dbReference>
<keyword evidence="2" id="KW-0547">Nucleotide-binding</keyword>
<organism evidence="4 5">
    <name type="scientific">Syphacia muris</name>
    <dbReference type="NCBI Taxonomy" id="451379"/>
    <lineage>
        <taxon>Eukaryota</taxon>
        <taxon>Metazoa</taxon>
        <taxon>Ecdysozoa</taxon>
        <taxon>Nematoda</taxon>
        <taxon>Chromadorea</taxon>
        <taxon>Rhabditida</taxon>
        <taxon>Spirurina</taxon>
        <taxon>Oxyuridomorpha</taxon>
        <taxon>Oxyuroidea</taxon>
        <taxon>Oxyuridae</taxon>
        <taxon>Syphacia</taxon>
    </lineage>
</organism>
<feature type="domain" description="RAI1-like" evidence="3">
    <location>
        <begin position="30"/>
        <end position="239"/>
    </location>
</feature>
<keyword evidence="2" id="KW-0539">Nucleus</keyword>
<dbReference type="GO" id="GO:0110155">
    <property type="term" value="P:NAD-cap decapping"/>
    <property type="evidence" value="ECO:0007669"/>
    <property type="project" value="TreeGrafter"/>
</dbReference>
<reference evidence="5" key="1">
    <citation type="submission" date="2017-02" db="UniProtKB">
        <authorList>
            <consortium name="WormBaseParasite"/>
        </authorList>
    </citation>
    <scope>IDENTIFICATION</scope>
</reference>
<dbReference type="WBParaSite" id="SMUV_0000195001-mRNA-1">
    <property type="protein sequence ID" value="SMUV_0000195001-mRNA-1"/>
    <property type="gene ID" value="SMUV_0000195001"/>
</dbReference>
<evidence type="ECO:0000313" key="5">
    <source>
        <dbReference type="WBParaSite" id="SMUV_0000195001-mRNA-1"/>
    </source>
</evidence>